<evidence type="ECO:0000256" key="1">
    <source>
        <dbReference type="SAM" id="MobiDB-lite"/>
    </source>
</evidence>
<organism evidence="2 3">
    <name type="scientific">Candidatus Phycosocius bacilliformis</name>
    <dbReference type="NCBI Taxonomy" id="1445552"/>
    <lineage>
        <taxon>Bacteria</taxon>
        <taxon>Pseudomonadati</taxon>
        <taxon>Pseudomonadota</taxon>
        <taxon>Alphaproteobacteria</taxon>
        <taxon>Caulobacterales</taxon>
        <taxon>Caulobacterales incertae sedis</taxon>
        <taxon>Candidatus Phycosocius</taxon>
    </lineage>
</organism>
<reference evidence="2" key="1">
    <citation type="journal article" date="2018" name="Genome Announc.">
        <title>Draft Genome Sequence of "Candidatus Phycosocius bacilliformis," an Alphaproteobacterial Ectosymbiont of the Hydrocarbon-Producing Green Alga Botryococcus braunii.</title>
        <authorList>
            <person name="Tanabe Y."/>
            <person name="Yamaguchi H."/>
            <person name="Watanabe M.M."/>
        </authorList>
    </citation>
    <scope>NUCLEOTIDE SEQUENCE [LARGE SCALE GENOMIC DNA]</scope>
    <source>
        <strain evidence="2">BOTRYCO-2</strain>
    </source>
</reference>
<dbReference type="EMBL" id="BFBR01000011">
    <property type="protein sequence ID" value="GBF59175.1"/>
    <property type="molecule type" value="Genomic_DNA"/>
</dbReference>
<proteinExistence type="predicted"/>
<feature type="compositionally biased region" description="Gly residues" evidence="1">
    <location>
        <begin position="30"/>
        <end position="40"/>
    </location>
</feature>
<evidence type="ECO:0000313" key="2">
    <source>
        <dbReference type="EMBL" id="GBF59175.1"/>
    </source>
</evidence>
<sequence>MATSGHDAGSLFRGEHGAGSATCEREGQALGFGVGVGGDGLQQVQTPQPAADGHRGWGKVKGPGLACDSSR</sequence>
<dbReference type="Proteomes" id="UP000245086">
    <property type="component" value="Unassembled WGS sequence"/>
</dbReference>
<name>A0A2P2EDN5_9PROT</name>
<dbReference type="AlphaFoldDB" id="A0A2P2EDN5"/>
<comment type="caution">
    <text evidence="2">The sequence shown here is derived from an EMBL/GenBank/DDBJ whole genome shotgun (WGS) entry which is preliminary data.</text>
</comment>
<keyword evidence="3" id="KW-1185">Reference proteome</keyword>
<accession>A0A2P2EDN5</accession>
<evidence type="ECO:0000313" key="3">
    <source>
        <dbReference type="Proteomes" id="UP000245086"/>
    </source>
</evidence>
<protein>
    <submittedName>
        <fullName evidence="2">Uncharacterized protein</fullName>
    </submittedName>
</protein>
<gene>
    <name evidence="2" type="ORF">PbB2_02867</name>
</gene>
<feature type="region of interest" description="Disordered" evidence="1">
    <location>
        <begin position="1"/>
        <end position="71"/>
    </location>
</feature>